<dbReference type="PROSITE" id="PS00061">
    <property type="entry name" value="ADH_SHORT"/>
    <property type="match status" value="1"/>
</dbReference>
<reference evidence="5 6" key="2">
    <citation type="journal article" date="2017" name="Sci. Rep.">
        <title>Ant-infecting Ophiocordyceps genomes reveal a high diversity of potential behavioral manipulation genes and a possible major role for enterotoxins.</title>
        <authorList>
            <person name="de Bekker C."/>
            <person name="Ohm R.A."/>
            <person name="Evans H.C."/>
            <person name="Brachmann A."/>
            <person name="Hughes D.P."/>
        </authorList>
    </citation>
    <scope>NUCLEOTIDE SEQUENCE [LARGE SCALE GENOMIC DNA]</scope>
    <source>
        <strain evidence="5 6">SC16a</strain>
    </source>
</reference>
<dbReference type="SUPFAM" id="SSF51735">
    <property type="entry name" value="NAD(P)-binding Rossmann-fold domains"/>
    <property type="match status" value="1"/>
</dbReference>
<dbReference type="Gene3D" id="3.40.50.720">
    <property type="entry name" value="NAD(P)-binding Rossmann-like Domain"/>
    <property type="match status" value="1"/>
</dbReference>
<dbReference type="PANTHER" id="PTHR44196:SF1">
    <property type="entry name" value="DEHYDROGENASE_REDUCTASE SDR FAMILY MEMBER 7B"/>
    <property type="match status" value="1"/>
</dbReference>
<evidence type="ECO:0000256" key="1">
    <source>
        <dbReference type="ARBA" id="ARBA00006484"/>
    </source>
</evidence>
<gene>
    <name evidence="5" type="ORF">XA68_10774</name>
</gene>
<keyword evidence="3" id="KW-0560">Oxidoreductase</keyword>
<dbReference type="EMBL" id="LAZP02001209">
    <property type="protein sequence ID" value="PFH55088.1"/>
    <property type="molecule type" value="Genomic_DNA"/>
</dbReference>
<proteinExistence type="inferred from homology"/>
<evidence type="ECO:0000313" key="5">
    <source>
        <dbReference type="EMBL" id="PFH55088.1"/>
    </source>
</evidence>
<keyword evidence="6" id="KW-1185">Reference proteome</keyword>
<evidence type="ECO:0000256" key="3">
    <source>
        <dbReference type="ARBA" id="ARBA00023002"/>
    </source>
</evidence>
<name>A0A2A9NYX2_OPHUN</name>
<evidence type="ECO:0000313" key="6">
    <source>
        <dbReference type="Proteomes" id="UP000037136"/>
    </source>
</evidence>
<comment type="caution">
    <text evidence="5">The sequence shown here is derived from an EMBL/GenBank/DDBJ whole genome shotgun (WGS) entry which is preliminary data.</text>
</comment>
<dbReference type="AlphaFoldDB" id="A0A2A9NYX2"/>
<sequence length="276" mass="29861">MSSRIKTILIIGATSGIGEAFARRFHGLGKKVIATGRNQEKLKGLAQELPGLEARQLFIDDIGALAHHVAAILSEFPTLDTVIITAGIQHCFSLLDASTTKAEEMASEITTNLTAPTVLVHHLAPHLMKLAESGTKTTLFLTSSTLAYIPLSFYPSYCASKAGVAALTKVLRQQLGFASDMAKRNMAVVEIVPPYTDTTLDKAHREATISMQGGVEKAFLPMPLHQYVDGFFAEWEQAVLPDGSVKQEIGLGMGQLAVDTWRESFGRLYEPMGIST</sequence>
<dbReference type="GO" id="GO:0016491">
    <property type="term" value="F:oxidoreductase activity"/>
    <property type="evidence" value="ECO:0007669"/>
    <property type="project" value="UniProtKB-KW"/>
</dbReference>
<comment type="function">
    <text evidence="4">Putative oxidoreductase.</text>
</comment>
<protein>
    <recommendedName>
        <fullName evidence="7">NAD(P)-binding protein</fullName>
    </recommendedName>
</protein>
<evidence type="ECO:0000256" key="4">
    <source>
        <dbReference type="ARBA" id="ARBA00037096"/>
    </source>
</evidence>
<dbReference type="PANTHER" id="PTHR44196">
    <property type="entry name" value="DEHYDROGENASE/REDUCTASE SDR FAMILY MEMBER 7B"/>
    <property type="match status" value="1"/>
</dbReference>
<dbReference type="OrthoDB" id="37659at2759"/>
<reference evidence="5 6" key="1">
    <citation type="journal article" date="2015" name="BMC Genomics">
        <title>Gene expression during zombie ant biting behavior reflects the complexity underlying fungal parasitic behavioral manipulation.</title>
        <authorList>
            <person name="de Bekker C."/>
            <person name="Ohm R.A."/>
            <person name="Loreto R.G."/>
            <person name="Sebastian A."/>
            <person name="Albert I."/>
            <person name="Merrow M."/>
            <person name="Brachmann A."/>
            <person name="Hughes D.P."/>
        </authorList>
    </citation>
    <scope>NUCLEOTIDE SEQUENCE [LARGE SCALE GENOMIC DNA]</scope>
    <source>
        <strain evidence="5 6">SC16a</strain>
    </source>
</reference>
<dbReference type="Pfam" id="PF00106">
    <property type="entry name" value="adh_short"/>
    <property type="match status" value="1"/>
</dbReference>
<dbReference type="PRINTS" id="PR00081">
    <property type="entry name" value="GDHRDH"/>
</dbReference>
<dbReference type="InterPro" id="IPR020904">
    <property type="entry name" value="Sc_DH/Rdtase_CS"/>
</dbReference>
<evidence type="ECO:0008006" key="7">
    <source>
        <dbReference type="Google" id="ProtNLM"/>
    </source>
</evidence>
<evidence type="ECO:0000256" key="2">
    <source>
        <dbReference type="ARBA" id="ARBA00022857"/>
    </source>
</evidence>
<keyword evidence="2" id="KW-0521">NADP</keyword>
<dbReference type="STRING" id="268505.A0A2A9NYX2"/>
<dbReference type="GO" id="GO:0016020">
    <property type="term" value="C:membrane"/>
    <property type="evidence" value="ECO:0007669"/>
    <property type="project" value="TreeGrafter"/>
</dbReference>
<dbReference type="InterPro" id="IPR002347">
    <property type="entry name" value="SDR_fam"/>
</dbReference>
<accession>A0A2A9NYX2</accession>
<dbReference type="Proteomes" id="UP000037136">
    <property type="component" value="Unassembled WGS sequence"/>
</dbReference>
<dbReference type="InterPro" id="IPR036291">
    <property type="entry name" value="NAD(P)-bd_dom_sf"/>
</dbReference>
<organism evidence="5 6">
    <name type="scientific">Ophiocordyceps unilateralis</name>
    <name type="common">Zombie-ant fungus</name>
    <name type="synonym">Torrubia unilateralis</name>
    <dbReference type="NCBI Taxonomy" id="268505"/>
    <lineage>
        <taxon>Eukaryota</taxon>
        <taxon>Fungi</taxon>
        <taxon>Dikarya</taxon>
        <taxon>Ascomycota</taxon>
        <taxon>Pezizomycotina</taxon>
        <taxon>Sordariomycetes</taxon>
        <taxon>Hypocreomycetidae</taxon>
        <taxon>Hypocreales</taxon>
        <taxon>Ophiocordycipitaceae</taxon>
        <taxon>Ophiocordyceps</taxon>
    </lineage>
</organism>
<comment type="similarity">
    <text evidence="1">Belongs to the short-chain dehydrogenases/reductases (SDR) family.</text>
</comment>